<sequence length="258" mass="29534">MSAQHIPSATVDPQAQPAIEMIDVHKWFGEFHVLRDINLNVRRGERIVICGPSGSGKSTMIRCINRLEEHQKGRIIVDGVELLDDLKRIDEVRRDVGMVFQHFNLFPHLTILENCTLAPIWVKKMPRKEAEEIAMHYLTRVKIPEQANKYPGQLSGGQQQRVAIARSLCMSPKIMLFDEPTSALDPEMVKEVLDTMVGLADEGMTMLCVTHEMGFARQVADRVIFMDYGQIVEMNTPDEFFKNPQHERTRLFLSQILH</sequence>
<dbReference type="GO" id="GO:0005524">
    <property type="term" value="F:ATP binding"/>
    <property type="evidence" value="ECO:0007669"/>
    <property type="project" value="UniProtKB-KW"/>
</dbReference>
<dbReference type="EMBL" id="JAELXT010000004">
    <property type="protein sequence ID" value="MBJ6125096.1"/>
    <property type="molecule type" value="Genomic_DNA"/>
</dbReference>
<dbReference type="SMART" id="SM00382">
    <property type="entry name" value="AAA"/>
    <property type="match status" value="1"/>
</dbReference>
<dbReference type="InterPro" id="IPR030679">
    <property type="entry name" value="ABC_ATPase_HisP-typ"/>
</dbReference>
<dbReference type="PANTHER" id="PTHR43166:SF4">
    <property type="entry name" value="PHOSPHONATES IMPORT ATP-BINDING PROTEIN PHNC"/>
    <property type="match status" value="1"/>
</dbReference>
<organism evidence="6 7">
    <name type="scientific">Microvirga splendida</name>
    <dbReference type="NCBI Taxonomy" id="2795727"/>
    <lineage>
        <taxon>Bacteria</taxon>
        <taxon>Pseudomonadati</taxon>
        <taxon>Pseudomonadota</taxon>
        <taxon>Alphaproteobacteria</taxon>
        <taxon>Hyphomicrobiales</taxon>
        <taxon>Methylobacteriaceae</taxon>
        <taxon>Microvirga</taxon>
    </lineage>
</organism>
<evidence type="ECO:0000256" key="3">
    <source>
        <dbReference type="ARBA" id="ARBA00022741"/>
    </source>
</evidence>
<dbReference type="PIRSF" id="PIRSF039085">
    <property type="entry name" value="ABC_ATPase_HisP"/>
    <property type="match status" value="1"/>
</dbReference>
<comment type="caution">
    <text evidence="6">The sequence shown here is derived from an EMBL/GenBank/DDBJ whole genome shotgun (WGS) entry which is preliminary data.</text>
</comment>
<protein>
    <submittedName>
        <fullName evidence="6">Amino acid ABC transporter ATP-binding protein</fullName>
    </submittedName>
</protein>
<dbReference type="InterPro" id="IPR017871">
    <property type="entry name" value="ABC_transporter-like_CS"/>
</dbReference>
<dbReference type="Proteomes" id="UP000620670">
    <property type="component" value="Unassembled WGS sequence"/>
</dbReference>
<dbReference type="PANTHER" id="PTHR43166">
    <property type="entry name" value="AMINO ACID IMPORT ATP-BINDING PROTEIN"/>
    <property type="match status" value="1"/>
</dbReference>
<evidence type="ECO:0000313" key="7">
    <source>
        <dbReference type="Proteomes" id="UP000620670"/>
    </source>
</evidence>
<dbReference type="InterPro" id="IPR027417">
    <property type="entry name" value="P-loop_NTPase"/>
</dbReference>
<comment type="similarity">
    <text evidence="1">Belongs to the ABC transporter superfamily.</text>
</comment>
<keyword evidence="4 6" id="KW-0067">ATP-binding</keyword>
<evidence type="ECO:0000313" key="6">
    <source>
        <dbReference type="EMBL" id="MBJ6125096.1"/>
    </source>
</evidence>
<gene>
    <name evidence="6" type="ORF">JAO75_06705</name>
</gene>
<accession>A0ABS0XYF7</accession>
<dbReference type="Gene3D" id="3.40.50.300">
    <property type="entry name" value="P-loop containing nucleotide triphosphate hydrolases"/>
    <property type="match status" value="1"/>
</dbReference>
<evidence type="ECO:0000256" key="1">
    <source>
        <dbReference type="ARBA" id="ARBA00005417"/>
    </source>
</evidence>
<reference evidence="7" key="1">
    <citation type="submission" date="2020-12" db="EMBL/GenBank/DDBJ databases">
        <title>Hymenobacter sp.</title>
        <authorList>
            <person name="Kim M.K."/>
        </authorList>
    </citation>
    <scope>NUCLEOTIDE SEQUENCE [LARGE SCALE GENOMIC DNA]</scope>
    <source>
        <strain evidence="7">BT325</strain>
    </source>
</reference>
<name>A0ABS0XYF7_9HYPH</name>
<keyword evidence="3" id="KW-0547">Nucleotide-binding</keyword>
<dbReference type="InterPro" id="IPR003439">
    <property type="entry name" value="ABC_transporter-like_ATP-bd"/>
</dbReference>
<keyword evidence="2" id="KW-0813">Transport</keyword>
<feature type="domain" description="ABC transporter" evidence="5">
    <location>
        <begin position="19"/>
        <end position="253"/>
    </location>
</feature>
<keyword evidence="7" id="KW-1185">Reference proteome</keyword>
<dbReference type="SUPFAM" id="SSF52540">
    <property type="entry name" value="P-loop containing nucleoside triphosphate hydrolases"/>
    <property type="match status" value="1"/>
</dbReference>
<proteinExistence type="inferred from homology"/>
<dbReference type="CDD" id="cd03262">
    <property type="entry name" value="ABC_HisP_GlnQ"/>
    <property type="match status" value="1"/>
</dbReference>
<dbReference type="Pfam" id="PF00005">
    <property type="entry name" value="ABC_tran"/>
    <property type="match status" value="1"/>
</dbReference>
<dbReference type="PROSITE" id="PS50893">
    <property type="entry name" value="ABC_TRANSPORTER_2"/>
    <property type="match status" value="1"/>
</dbReference>
<evidence type="ECO:0000259" key="5">
    <source>
        <dbReference type="PROSITE" id="PS50893"/>
    </source>
</evidence>
<dbReference type="InterPro" id="IPR050086">
    <property type="entry name" value="MetN_ABC_transporter-like"/>
</dbReference>
<dbReference type="InterPro" id="IPR003593">
    <property type="entry name" value="AAA+_ATPase"/>
</dbReference>
<evidence type="ECO:0000256" key="4">
    <source>
        <dbReference type="ARBA" id="ARBA00022840"/>
    </source>
</evidence>
<evidence type="ECO:0000256" key="2">
    <source>
        <dbReference type="ARBA" id="ARBA00022448"/>
    </source>
</evidence>
<dbReference type="PROSITE" id="PS00211">
    <property type="entry name" value="ABC_TRANSPORTER_1"/>
    <property type="match status" value="1"/>
</dbReference>